<dbReference type="SUPFAM" id="SSF109998">
    <property type="entry name" value="Triger factor/SurA peptide-binding domain-like"/>
    <property type="match status" value="1"/>
</dbReference>
<dbReference type="InterPro" id="IPR050280">
    <property type="entry name" value="OMP_Chaperone_SurA"/>
</dbReference>
<accession>S7TKB7</accession>
<dbReference type="PROSITE" id="PS50198">
    <property type="entry name" value="PPIC_PPIASE_2"/>
    <property type="match status" value="1"/>
</dbReference>
<dbReference type="Pfam" id="PF00639">
    <property type="entry name" value="Rotamase"/>
    <property type="match status" value="1"/>
</dbReference>
<dbReference type="InterPro" id="IPR000297">
    <property type="entry name" value="PPIase_PpiC"/>
</dbReference>
<dbReference type="PANTHER" id="PTHR47637">
    <property type="entry name" value="CHAPERONE SURA"/>
    <property type="match status" value="1"/>
</dbReference>
<keyword evidence="6" id="KW-1185">Reference proteome</keyword>
<dbReference type="STRING" id="897.B2D07_06070"/>
<dbReference type="GO" id="GO:0003755">
    <property type="term" value="F:peptidyl-prolyl cis-trans isomerase activity"/>
    <property type="evidence" value="ECO:0007669"/>
    <property type="project" value="UniProtKB-KW"/>
</dbReference>
<keyword evidence="3" id="KW-1133">Transmembrane helix</keyword>
<dbReference type="AlphaFoldDB" id="S7TKB7"/>
<dbReference type="eggNOG" id="COG0760">
    <property type="taxonomic scope" value="Bacteria"/>
</dbReference>
<dbReference type="InterPro" id="IPR046357">
    <property type="entry name" value="PPIase_dom_sf"/>
</dbReference>
<dbReference type="PANTHER" id="PTHR47637:SF1">
    <property type="entry name" value="CHAPERONE SURA"/>
    <property type="match status" value="1"/>
</dbReference>
<dbReference type="OrthoDB" id="14196at2"/>
<keyword evidence="2" id="KW-0697">Rotamase</keyword>
<keyword evidence="3" id="KW-0812">Transmembrane</keyword>
<keyword evidence="2 5" id="KW-0413">Isomerase</keyword>
<dbReference type="Pfam" id="PF13624">
    <property type="entry name" value="SurA_N_3"/>
    <property type="match status" value="1"/>
</dbReference>
<reference evidence="5 6" key="1">
    <citation type="journal article" date="2013" name="Genome Announc.">
        <title>Draft genome sequences for three mercury-methylating, sulfate-reducing bacteria.</title>
        <authorList>
            <person name="Brown S.D."/>
            <person name="Hurt R.A.Jr."/>
            <person name="Gilmour C.C."/>
            <person name="Elias D.A."/>
        </authorList>
    </citation>
    <scope>NUCLEOTIDE SEQUENCE [LARGE SCALE GENOMIC DNA]</scope>
    <source>
        <strain evidence="5 6">DSM 2059</strain>
    </source>
</reference>
<evidence type="ECO:0000313" key="6">
    <source>
        <dbReference type="Proteomes" id="UP000014977"/>
    </source>
</evidence>
<feature type="domain" description="PpiC" evidence="4">
    <location>
        <begin position="192"/>
        <end position="293"/>
    </location>
</feature>
<dbReference type="Gene3D" id="3.10.50.40">
    <property type="match status" value="1"/>
</dbReference>
<protein>
    <submittedName>
        <fullName evidence="5">PpiC-type peptidyl-prolyl cis-trans isomerase</fullName>
    </submittedName>
</protein>
<dbReference type="RefSeq" id="WP_020878122.1">
    <property type="nucleotide sequence ID" value="NZ_ATHJ01000103.1"/>
</dbReference>
<organism evidence="5 6">
    <name type="scientific">Desulfococcus multivorans DSM 2059</name>
    <dbReference type="NCBI Taxonomy" id="1121405"/>
    <lineage>
        <taxon>Bacteria</taxon>
        <taxon>Pseudomonadati</taxon>
        <taxon>Thermodesulfobacteriota</taxon>
        <taxon>Desulfobacteria</taxon>
        <taxon>Desulfobacterales</taxon>
        <taxon>Desulfococcaceae</taxon>
        <taxon>Desulfococcus</taxon>
    </lineage>
</organism>
<gene>
    <name evidence="5" type="ORF">dsmv_3055</name>
</gene>
<keyword evidence="1" id="KW-0732">Signal</keyword>
<dbReference type="Proteomes" id="UP000014977">
    <property type="component" value="Unassembled WGS sequence"/>
</dbReference>
<feature type="transmembrane region" description="Helical" evidence="3">
    <location>
        <begin position="12"/>
        <end position="31"/>
    </location>
</feature>
<dbReference type="SUPFAM" id="SSF54534">
    <property type="entry name" value="FKBP-like"/>
    <property type="match status" value="1"/>
</dbReference>
<evidence type="ECO:0000259" key="4">
    <source>
        <dbReference type="PROSITE" id="PS50198"/>
    </source>
</evidence>
<comment type="caution">
    <text evidence="5">The sequence shown here is derived from an EMBL/GenBank/DDBJ whole genome shotgun (WGS) entry which is preliminary data.</text>
</comment>
<name>S7TKB7_DESML</name>
<evidence type="ECO:0000256" key="3">
    <source>
        <dbReference type="SAM" id="Phobius"/>
    </source>
</evidence>
<evidence type="ECO:0000256" key="2">
    <source>
        <dbReference type="PROSITE-ProRule" id="PRU00278"/>
    </source>
</evidence>
<dbReference type="EMBL" id="ATHJ01000103">
    <property type="protein sequence ID" value="EPR37281.1"/>
    <property type="molecule type" value="Genomic_DNA"/>
</dbReference>
<evidence type="ECO:0000256" key="1">
    <source>
        <dbReference type="ARBA" id="ARBA00022729"/>
    </source>
</evidence>
<dbReference type="InterPro" id="IPR027304">
    <property type="entry name" value="Trigger_fact/SurA_dom_sf"/>
</dbReference>
<proteinExistence type="predicted"/>
<keyword evidence="3" id="KW-0472">Membrane</keyword>
<dbReference type="Gene3D" id="1.10.4030.10">
    <property type="entry name" value="Porin chaperone SurA, peptide-binding domain"/>
    <property type="match status" value="1"/>
</dbReference>
<evidence type="ECO:0000313" key="5">
    <source>
        <dbReference type="EMBL" id="EPR37281.1"/>
    </source>
</evidence>
<sequence length="339" mass="39055">MFKEKIIPCKRFIGCGVYLAVFVGLYLLIVGTSDARAESKIIDRIAAVVNDDVISLYELNREMIPYLERMHALGYTGDQEIAAQYKLREDVLNQLIDKKLTDQEIKRLNITVSEKEIDNAVERIKERGFRTEEDLIEALKQQGMTLPEYRTRVKEQILRTKLVNLEVKSKIVITKDDIADYFETHADEYRFEKKYHLRNIILTVSPLADEAEKAAVREKMASIREEFLAGKSFADLAGRHSESPMAEKGGYLGEFEFREINETLQSILADKDAGDITDILETPQGYQLFYIENITNSPGRSLEEAAPEIEEKLYNEVVNKEFQSWLSDLREKSLIKIIR</sequence>